<evidence type="ECO:0000313" key="3">
    <source>
        <dbReference type="Proteomes" id="UP000050929"/>
    </source>
</evidence>
<dbReference type="RefSeq" id="WP_057764428.1">
    <property type="nucleotide sequence ID" value="NZ_AZDG01000003.1"/>
</dbReference>
<name>A0A0R1J2C3_9LACO</name>
<dbReference type="Proteomes" id="UP000050929">
    <property type="component" value="Unassembled WGS sequence"/>
</dbReference>
<comment type="caution">
    <text evidence="2">The sequence shown here is derived from an EMBL/GenBank/DDBJ whole genome shotgun (WGS) entry which is preliminary data.</text>
</comment>
<proteinExistence type="predicted"/>
<feature type="domain" description="N-acetyltransferase" evidence="1">
    <location>
        <begin position="1"/>
        <end position="175"/>
    </location>
</feature>
<dbReference type="InterPro" id="IPR000182">
    <property type="entry name" value="GNAT_dom"/>
</dbReference>
<reference evidence="2 3" key="1">
    <citation type="journal article" date="2015" name="Genome Announc.">
        <title>Expanding the biotechnology potential of lactobacilli through comparative genomics of 213 strains and associated genera.</title>
        <authorList>
            <person name="Sun Z."/>
            <person name="Harris H.M."/>
            <person name="McCann A."/>
            <person name="Guo C."/>
            <person name="Argimon S."/>
            <person name="Zhang W."/>
            <person name="Yang X."/>
            <person name="Jeffery I.B."/>
            <person name="Cooney J.C."/>
            <person name="Kagawa T.F."/>
            <person name="Liu W."/>
            <person name="Song Y."/>
            <person name="Salvetti E."/>
            <person name="Wrobel A."/>
            <person name="Rasinkangas P."/>
            <person name="Parkhill J."/>
            <person name="Rea M.C."/>
            <person name="O'Sullivan O."/>
            <person name="Ritari J."/>
            <person name="Douillard F.P."/>
            <person name="Paul Ross R."/>
            <person name="Yang R."/>
            <person name="Briner A.E."/>
            <person name="Felis G.E."/>
            <person name="de Vos W.M."/>
            <person name="Barrangou R."/>
            <person name="Klaenhammer T.R."/>
            <person name="Caufield P.W."/>
            <person name="Cui Y."/>
            <person name="Zhang H."/>
            <person name="O'Toole P.W."/>
        </authorList>
    </citation>
    <scope>NUCLEOTIDE SEQUENCE [LARGE SCALE GENOMIC DNA]</scope>
    <source>
        <strain evidence="2 3">DSM 20183</strain>
    </source>
</reference>
<evidence type="ECO:0000259" key="1">
    <source>
        <dbReference type="PROSITE" id="PS51186"/>
    </source>
</evidence>
<protein>
    <submittedName>
        <fullName evidence="2">Acetyltransferase</fullName>
    </submittedName>
</protein>
<dbReference type="PATRIC" id="fig|1423811.3.peg.1466"/>
<keyword evidence="2" id="KW-0808">Transferase</keyword>
<dbReference type="PROSITE" id="PS51186">
    <property type="entry name" value="GNAT"/>
    <property type="match status" value="1"/>
</dbReference>
<dbReference type="CDD" id="cd04301">
    <property type="entry name" value="NAT_SF"/>
    <property type="match status" value="1"/>
</dbReference>
<dbReference type="SUPFAM" id="SSF55729">
    <property type="entry name" value="Acyl-CoA N-acyltransferases (Nat)"/>
    <property type="match status" value="1"/>
</dbReference>
<gene>
    <name evidence="2" type="ORF">FC72_GL001443</name>
</gene>
<organism evidence="2 3">
    <name type="scientific">Companilactobacillus tucceti DSM 20183</name>
    <dbReference type="NCBI Taxonomy" id="1423811"/>
    <lineage>
        <taxon>Bacteria</taxon>
        <taxon>Bacillati</taxon>
        <taxon>Bacillota</taxon>
        <taxon>Bacilli</taxon>
        <taxon>Lactobacillales</taxon>
        <taxon>Lactobacillaceae</taxon>
        <taxon>Companilactobacillus</taxon>
    </lineage>
</organism>
<dbReference type="AlphaFoldDB" id="A0A0R1J2C3"/>
<dbReference type="InterPro" id="IPR016181">
    <property type="entry name" value="Acyl_CoA_acyltransferase"/>
</dbReference>
<keyword evidence="3" id="KW-1185">Reference proteome</keyword>
<sequence length="182" mass="20365">MLLRHAEMKDLPQIEQIILDGKAHLAAQNINQWRGQYPNMDVLVHDINNGYNYVLVEGDEVLGTISAISGPDMSYQTLDGQWMTEEGEYVALHRVAVSANHRGEGLSTKLFNAVLDELSLNPTIKGIRIDTHQENFGMQHVIKKMGFTETGMVKVLNSSNVEQVYNIGYEKLNLPVSLPMAN</sequence>
<dbReference type="Pfam" id="PF00583">
    <property type="entry name" value="Acetyltransf_1"/>
    <property type="match status" value="1"/>
</dbReference>
<dbReference type="GO" id="GO:0016747">
    <property type="term" value="F:acyltransferase activity, transferring groups other than amino-acyl groups"/>
    <property type="evidence" value="ECO:0007669"/>
    <property type="project" value="InterPro"/>
</dbReference>
<evidence type="ECO:0000313" key="2">
    <source>
        <dbReference type="EMBL" id="KRK65372.1"/>
    </source>
</evidence>
<dbReference type="OrthoDB" id="9796381at2"/>
<dbReference type="STRING" id="1423811.FC72_GL001443"/>
<dbReference type="EMBL" id="AZDG01000003">
    <property type="protein sequence ID" value="KRK65372.1"/>
    <property type="molecule type" value="Genomic_DNA"/>
</dbReference>
<accession>A0A0R1J2C3</accession>
<dbReference type="Gene3D" id="3.40.630.30">
    <property type="match status" value="1"/>
</dbReference>